<feature type="chain" id="PRO_5008137476" evidence="2">
    <location>
        <begin position="28"/>
        <end position="527"/>
    </location>
</feature>
<feature type="region of interest" description="Disordered" evidence="1">
    <location>
        <begin position="313"/>
        <end position="345"/>
    </location>
</feature>
<feature type="signal peptide" evidence="2">
    <location>
        <begin position="1"/>
        <end position="27"/>
    </location>
</feature>
<proteinExistence type="predicted"/>
<feature type="compositionally biased region" description="Polar residues" evidence="1">
    <location>
        <begin position="219"/>
        <end position="238"/>
    </location>
</feature>
<protein>
    <submittedName>
        <fullName evidence="3">Uncharacterized protein</fullName>
    </submittedName>
</protein>
<evidence type="ECO:0000256" key="1">
    <source>
        <dbReference type="SAM" id="MobiDB-lite"/>
    </source>
</evidence>
<dbReference type="VEuPathDB" id="VectorBase:AMEC010443"/>
<keyword evidence="2" id="KW-0732">Signal</keyword>
<reference evidence="3" key="2">
    <citation type="submission" date="2020-05" db="UniProtKB">
        <authorList>
            <consortium name="EnsemblMetazoa"/>
        </authorList>
    </citation>
    <scope>IDENTIFICATION</scope>
    <source>
        <strain evidence="3">CM1001059</strain>
    </source>
</reference>
<evidence type="ECO:0000313" key="4">
    <source>
        <dbReference type="Proteomes" id="UP000075902"/>
    </source>
</evidence>
<sequence>MRLTIRCNWIVWIGACLLLQAPWLVAADHDPPPGNRPTQLEDIERDNLNSERQVFKKEAIAQQQQQQHGASSSQSNNHYTVQIQHHPGSTAGTHSSVKYVTPLPAPTQTLTYSKGAPASPYLTPQPQYVYVQARPQPLPQYAADNSLPQQLLHILPQNSQAYIMIPTPYYQQQQQQQQAPHASATPTGPALPSITPPSSPATPHSAQQLTAYVNDPDNHIQTYSHGETGAQSPATGATVQPAPQPDVVYAASSTPAPPRHQSPSAEFSIVKSVEQPVYFSHDLPPLQSNKLPQHGDGSVFQFGGAQVHHPVTGRPFTGHHHHQQLHHHQQPPHQLHYPTFVQPHGHSYAGAQQQLHYPSLAHPNNGILNYFGVQQRPPTSLLDSYVPSSLQLAKTPLYTTKLAPHVYPAVHHGQLHHQQPRPVQFYQQGVPVYPVNPLHTTILQPAGPAGHGASFQHAQPLALGQLPSSPSATAPGYNTIAYSVPLAFTKTSAQYKRSPALFSVAGFARPSMAGLATTKLQPAKQFA</sequence>
<dbReference type="EnsemblMetazoa" id="AMEC010443-RA">
    <property type="protein sequence ID" value="AMEC010443-PA"/>
    <property type="gene ID" value="AMEC010443"/>
</dbReference>
<evidence type="ECO:0000256" key="2">
    <source>
        <dbReference type="SAM" id="SignalP"/>
    </source>
</evidence>
<name>A0A182TY61_9DIPT</name>
<feature type="compositionally biased region" description="Basic residues" evidence="1">
    <location>
        <begin position="317"/>
        <end position="330"/>
    </location>
</feature>
<evidence type="ECO:0000313" key="3">
    <source>
        <dbReference type="EnsemblMetazoa" id="AMEC010443-PA"/>
    </source>
</evidence>
<accession>A0A182TY61</accession>
<dbReference type="AlphaFoldDB" id="A0A182TY61"/>
<keyword evidence="4" id="KW-1185">Reference proteome</keyword>
<organism evidence="3 4">
    <name type="scientific">Anopheles melas</name>
    <dbReference type="NCBI Taxonomy" id="34690"/>
    <lineage>
        <taxon>Eukaryota</taxon>
        <taxon>Metazoa</taxon>
        <taxon>Ecdysozoa</taxon>
        <taxon>Arthropoda</taxon>
        <taxon>Hexapoda</taxon>
        <taxon>Insecta</taxon>
        <taxon>Pterygota</taxon>
        <taxon>Neoptera</taxon>
        <taxon>Endopterygota</taxon>
        <taxon>Diptera</taxon>
        <taxon>Nematocera</taxon>
        <taxon>Culicoidea</taxon>
        <taxon>Culicidae</taxon>
        <taxon>Anophelinae</taxon>
        <taxon>Anopheles</taxon>
    </lineage>
</organism>
<reference evidence="4" key="1">
    <citation type="submission" date="2014-01" db="EMBL/GenBank/DDBJ databases">
        <title>The Genome Sequence of Anopheles melas CM1001059_A (V2).</title>
        <authorList>
            <consortium name="The Broad Institute Genomics Platform"/>
            <person name="Neafsey D.E."/>
            <person name="Besansky N."/>
            <person name="Howell P."/>
            <person name="Walton C."/>
            <person name="Young S.K."/>
            <person name="Zeng Q."/>
            <person name="Gargeya S."/>
            <person name="Fitzgerald M."/>
            <person name="Haas B."/>
            <person name="Abouelleil A."/>
            <person name="Allen A.W."/>
            <person name="Alvarado L."/>
            <person name="Arachchi H.M."/>
            <person name="Berlin A.M."/>
            <person name="Chapman S.B."/>
            <person name="Gainer-Dewar J."/>
            <person name="Goldberg J."/>
            <person name="Griggs A."/>
            <person name="Gujja S."/>
            <person name="Hansen M."/>
            <person name="Howarth C."/>
            <person name="Imamovic A."/>
            <person name="Ireland A."/>
            <person name="Larimer J."/>
            <person name="McCowan C."/>
            <person name="Murphy C."/>
            <person name="Pearson M."/>
            <person name="Poon T.W."/>
            <person name="Priest M."/>
            <person name="Roberts A."/>
            <person name="Saif S."/>
            <person name="Shea T."/>
            <person name="Sisk P."/>
            <person name="Sykes S."/>
            <person name="Wortman J."/>
            <person name="Nusbaum C."/>
            <person name="Birren B."/>
        </authorList>
    </citation>
    <scope>NUCLEOTIDE SEQUENCE [LARGE SCALE GENOMIC DNA]</scope>
    <source>
        <strain evidence="4">CM1001059</strain>
    </source>
</reference>
<dbReference type="Proteomes" id="UP000075902">
    <property type="component" value="Unassembled WGS sequence"/>
</dbReference>
<feature type="region of interest" description="Disordered" evidence="1">
    <location>
        <begin position="172"/>
        <end position="242"/>
    </location>
</feature>